<dbReference type="OMA" id="ECSLNCY"/>
<evidence type="ECO:0000256" key="1">
    <source>
        <dbReference type="SAM" id="MobiDB-lite"/>
    </source>
</evidence>
<sequence>MPEPVVLVISECNQTDSCKIINDIRNCSPDENVCEINGKTGYKHSISSKYYQTDVVLYPFPASDVISECNESFLELIEGVLIYFNPSNREFLDKLESYANFIDERGIELGILLCERVFDDSKDGVTYKEAKKFSRLLDLIELNPDNPADGEPQGGYDEVHVALRNTIWSNISMSGDEKNKSGTVKKSSDLSEKEIEDKLADFEKLLTQAVNFRSNTSDLGRNERLLYAQQFADAFESIFGVESDEDGDDEEDASGNSYQKLE</sequence>
<dbReference type="VEuPathDB" id="VectorBase:CSON001288"/>
<dbReference type="PANTHER" id="PTHR14659:SF1">
    <property type="entry name" value="ALPHA- AND GAMMA-ADAPTIN-BINDING PROTEIN P34"/>
    <property type="match status" value="1"/>
</dbReference>
<organism evidence="2">
    <name type="scientific">Culicoides sonorensis</name>
    <name type="common">Biting midge</name>
    <dbReference type="NCBI Taxonomy" id="179676"/>
    <lineage>
        <taxon>Eukaryota</taxon>
        <taxon>Metazoa</taxon>
        <taxon>Ecdysozoa</taxon>
        <taxon>Arthropoda</taxon>
        <taxon>Hexapoda</taxon>
        <taxon>Insecta</taxon>
        <taxon>Pterygota</taxon>
        <taxon>Neoptera</taxon>
        <taxon>Endopterygota</taxon>
        <taxon>Diptera</taxon>
        <taxon>Nematocera</taxon>
        <taxon>Chironomoidea</taxon>
        <taxon>Ceratopogonidae</taxon>
        <taxon>Ceratopogoninae</taxon>
        <taxon>Culicoides</taxon>
        <taxon>Monoculicoides</taxon>
    </lineage>
</organism>
<dbReference type="InterPro" id="IPR019341">
    <property type="entry name" value="Alpha/Gamma-adaptin-bd_p34"/>
</dbReference>
<evidence type="ECO:0000313" key="2">
    <source>
        <dbReference type="EMBL" id="SSX29440.1"/>
    </source>
</evidence>
<proteinExistence type="predicted"/>
<feature type="compositionally biased region" description="Acidic residues" evidence="1">
    <location>
        <begin position="242"/>
        <end position="253"/>
    </location>
</feature>
<dbReference type="PANTHER" id="PTHR14659">
    <property type="entry name" value="ALPHA- AND GAMMA-ADAPTIN-BINDING PROTEIN P34"/>
    <property type="match status" value="1"/>
</dbReference>
<accession>A0A336MHK5</accession>
<name>A0A336MHK5_CULSO</name>
<feature type="region of interest" description="Disordered" evidence="1">
    <location>
        <begin position="238"/>
        <end position="262"/>
    </location>
</feature>
<dbReference type="AlphaFoldDB" id="A0A336MHK5"/>
<protein>
    <submittedName>
        <fullName evidence="2">CSON001288 protein</fullName>
    </submittedName>
</protein>
<dbReference type="EMBL" id="UFQT01001198">
    <property type="protein sequence ID" value="SSX29440.1"/>
    <property type="molecule type" value="Genomic_DNA"/>
</dbReference>
<gene>
    <name evidence="2" type="primary">CSON001288</name>
</gene>
<reference evidence="2" key="1">
    <citation type="submission" date="2018-07" db="EMBL/GenBank/DDBJ databases">
        <authorList>
            <person name="Quirk P.G."/>
            <person name="Krulwich T.A."/>
        </authorList>
    </citation>
    <scope>NUCLEOTIDE SEQUENCE</scope>
</reference>